<dbReference type="AlphaFoldDB" id="A0A1A9UYJ3"/>
<evidence type="ECO:0000313" key="3">
    <source>
        <dbReference type="Proteomes" id="UP000078200"/>
    </source>
</evidence>
<evidence type="ECO:0000313" key="2">
    <source>
        <dbReference type="EnsemblMetazoa" id="GAUT019839-PA"/>
    </source>
</evidence>
<dbReference type="EnsemblMetazoa" id="GAUT019839-RA">
    <property type="protein sequence ID" value="GAUT019839-PA"/>
    <property type="gene ID" value="GAUT019839"/>
</dbReference>
<organism evidence="2 3">
    <name type="scientific">Glossina austeni</name>
    <name type="common">Savannah tsetse fly</name>
    <dbReference type="NCBI Taxonomy" id="7395"/>
    <lineage>
        <taxon>Eukaryota</taxon>
        <taxon>Metazoa</taxon>
        <taxon>Ecdysozoa</taxon>
        <taxon>Arthropoda</taxon>
        <taxon>Hexapoda</taxon>
        <taxon>Insecta</taxon>
        <taxon>Pterygota</taxon>
        <taxon>Neoptera</taxon>
        <taxon>Endopterygota</taxon>
        <taxon>Diptera</taxon>
        <taxon>Brachycera</taxon>
        <taxon>Muscomorpha</taxon>
        <taxon>Hippoboscoidea</taxon>
        <taxon>Glossinidae</taxon>
        <taxon>Glossina</taxon>
    </lineage>
</organism>
<name>A0A1A9UYJ3_GLOAU</name>
<dbReference type="VEuPathDB" id="VectorBase:GAUT019839"/>
<keyword evidence="3" id="KW-1185">Reference proteome</keyword>
<reference evidence="2" key="1">
    <citation type="submission" date="2020-05" db="UniProtKB">
        <authorList>
            <consortium name="EnsemblMetazoa"/>
        </authorList>
    </citation>
    <scope>IDENTIFICATION</scope>
    <source>
        <strain evidence="2">TTRI</strain>
    </source>
</reference>
<evidence type="ECO:0000256" key="1">
    <source>
        <dbReference type="SAM" id="MobiDB-lite"/>
    </source>
</evidence>
<proteinExistence type="predicted"/>
<feature type="region of interest" description="Disordered" evidence="1">
    <location>
        <begin position="71"/>
        <end position="91"/>
    </location>
</feature>
<protein>
    <submittedName>
        <fullName evidence="2">Uncharacterized protein</fullName>
    </submittedName>
</protein>
<accession>A0A1A9UYJ3</accession>
<sequence length="183" mass="20357">MALMTSPLGVNWAISLRQDEFQACLGEFVLDTIGSVQKIRRRWAQFMNKDHQPEVVTRLLELQTELEALTRQRSLSPPSHARNVADGSPMNKKGFLHPPKNVKTLHVPVTAQGSDNKMAPSSQSTIATTTNDTRETIQLATAICGAHLVFPTATDTRPIIEIVSIMYKLLLLVRLILQPKPHT</sequence>
<dbReference type="Proteomes" id="UP000078200">
    <property type="component" value="Unassembled WGS sequence"/>
</dbReference>